<gene>
    <name evidence="13" type="ORF">g.53156</name>
</gene>
<dbReference type="Pfam" id="PF02010">
    <property type="entry name" value="REJ"/>
    <property type="match status" value="1"/>
</dbReference>
<dbReference type="Gene3D" id="2.60.60.20">
    <property type="entry name" value="PLAT/LH2 domain"/>
    <property type="match status" value="1"/>
</dbReference>
<dbReference type="InterPro" id="IPR051223">
    <property type="entry name" value="Polycystin"/>
</dbReference>
<dbReference type="PROSITE" id="PS01186">
    <property type="entry name" value="EGF_2"/>
    <property type="match status" value="1"/>
</dbReference>
<keyword evidence="7 8" id="KW-1015">Disulfide bond</keyword>
<comment type="caution">
    <text evidence="8">Lacks conserved residue(s) required for the propagation of feature annotation.</text>
</comment>
<feature type="disulfide bond" evidence="8">
    <location>
        <begin position="17"/>
        <end position="26"/>
    </location>
</feature>
<reference evidence="13" key="1">
    <citation type="submission" date="2015-11" db="EMBL/GenBank/DDBJ databases">
        <title>De novo transcriptome assembly of four potential Pierce s Disease insect vectors from Arizona vineyards.</title>
        <authorList>
            <person name="Tassone E.E."/>
        </authorList>
    </citation>
    <scope>NUCLEOTIDE SEQUENCE</scope>
</reference>
<dbReference type="Pfam" id="PF01477">
    <property type="entry name" value="PLAT"/>
    <property type="match status" value="1"/>
</dbReference>
<evidence type="ECO:0000256" key="5">
    <source>
        <dbReference type="ARBA" id="ARBA00022989"/>
    </source>
</evidence>
<keyword evidence="4 9" id="KW-0812">Transmembrane</keyword>
<sequence>HGTCYNKDEKYVPGCLCNYPYTGDTCEVKEKDEYTPYLLYSLLWEFDSPFSVGEYTKQRFFTHSRRHYRNLSRTWASVITLEHDGGYFIKLRHRPWRHEESDEHNQYHFYNAEIRFPFKPYDPGDDNGVLILKNVVLGYMAKFKVTVGKFIECRILKEFTHFVSYKSSQLKCVPVIKLIHCGSSIDNPIKYYRSSNIEIQSSVRYISDGSYVSTSVYKPDCAQSATSTWKIWKTGKKDCEPKYNLHSDNTPPMNEYTAITSLQYKPFKLEFHRYKIMLEVRNAQVGKSSINFSYCYIEVADLPLVAVIDGSNERKIHRKHGLYLSASKSFDPNAPAKKQSHLFVTWTCVSSNDPEGVSEVCKPKQLTPSDRYFITPHMLSYDTKYNFTLKVWTNLYDGLNYTTVANQSRFANVEIEVFGENEMVPYDIEIICATNCGVKVLPNTILFLKAKEKNNLYDGLEFTWTYSKDNGAAQSLDSIKEQNLPDFMLIIKDNSLDGGVEYNVLLEVKLKGDLTTIYNYKFETESIGTNETCDVTPSKGTKGETKFDIVCSYNVDSNFIYEFYDKTSEEAKEKTIFNGRMLGTTYRGELHEVKLTRGTVVVYLINNQNGLSLSKRISVTLTDLEMSDSDLEERYDSIEDSLLAGDNLKGLQTISYIADIIPPDKDKSAVLNRLLEYVTQVSVTTLSDVKMCTSTLTNVLVALNTPTQLALSPNMMMDTLEVINTQANMFQRFVFDRVISQWMSAEEIRQVASVILTCLNAGLMCKDPGTENVPPDDFKLKLLNELRRVSRFTEETIELTKKAVSYVQTSGQPPSKVASSGDKMVMWAMEDEDSYTINDILTQNTDIPVNISSLLFRSLQKQTTPGAHMTLAVTRLTDNIYWWRTSDIKSDFVSISLNQHFQHKINAVTELTTPLDFKVKLNKDVESVTVTGFTTQLDPNMTELDLELSLKIHRIDCTSRSLTSIKFNFPPTNSSLRVYALPDFRPDYEMVTSKYVNITQISPFYPVIYNKEEEPSFLFVAILPGIEIQTNETVPYSFEMSSVLCQYWDKGQWSSRGCDVDPRTKEKDVHCQCKHLSVFAAAFPVPPQEIDPFADAKLFLTVLDNPLVVAIVASILLVYLLLIFFLWRLDRKDKKQRTVVVLEDNFPGSHYPYLIAVYTSSRVNSGTTAHVGFRINGSLAKSRVHILSARNRKILKRNTDDWFLIFCDQYLGTLESIHIWHDNYGSSPEWFCDKIHVFDLKGNVEAIFVVKQWLSLTLKDYPEAKIRVATEEDVMGVKLLFVDNFFLGMRESHLFLSVFLRHPRSEVSRIQRISVLLAFFMVAMLCSIMFYIPENENMQLDDFQYKFGSREFFVSIQTLIISGIIAFIIMFTFRRSYTIIYDVKYKPLLYVRSDTDYYYDVKVRRQSVLSLQASKDEVTTQEQQNKSVYQNFVRLVVKNMRTPPLPPVQLPPFYIVIKKRKIWFALAWIFCFAAIFVSAYFVMLYGLKLGPVKSKEWLSTVLASSGADTFVSSPIKIIFFAIALTMVFQRMYEVNTHAVSYKEAMRLTFENNEEHLAEVLAKRELPMYAPLTQAKRYEMIRKKQLRKDWFDLLDFVISAFFVIVVCTVISRLWSSRYRTNNQLHTVMTRSHYINLGAVNFYSISNINQMEKYLEYTFMYAAYNTRWYNDVKFVKKNEEINVTQDLKTGAYWLSDFTGIVLGLPLLRQLRVDTKPCGNQVNQNASCIPELSKSHADTDVYAVGWKSALYSDVLKNNSPWKYIKKDSTFT</sequence>
<dbReference type="PROSITE" id="PS50221">
    <property type="entry name" value="GAIN_B"/>
    <property type="match status" value="1"/>
</dbReference>
<dbReference type="PROSITE" id="PS50026">
    <property type="entry name" value="EGF_3"/>
    <property type="match status" value="1"/>
</dbReference>
<dbReference type="InterPro" id="IPR001024">
    <property type="entry name" value="PLAT/LH2_dom"/>
</dbReference>
<dbReference type="InterPro" id="IPR000742">
    <property type="entry name" value="EGF"/>
</dbReference>
<evidence type="ECO:0000256" key="6">
    <source>
        <dbReference type="ARBA" id="ARBA00023136"/>
    </source>
</evidence>
<feature type="domain" description="PLAT" evidence="11">
    <location>
        <begin position="1151"/>
        <end position="1268"/>
    </location>
</feature>
<evidence type="ECO:0000256" key="7">
    <source>
        <dbReference type="ARBA" id="ARBA00023157"/>
    </source>
</evidence>
<feature type="transmembrane region" description="Helical" evidence="9">
    <location>
        <begin position="1507"/>
        <end position="1528"/>
    </location>
</feature>
<dbReference type="GO" id="GO:0005262">
    <property type="term" value="F:calcium channel activity"/>
    <property type="evidence" value="ECO:0007669"/>
    <property type="project" value="TreeGrafter"/>
</dbReference>
<evidence type="ECO:0000313" key="13">
    <source>
        <dbReference type="EMBL" id="JAT04245.1"/>
    </source>
</evidence>
<dbReference type="PANTHER" id="PTHR10877:SF194">
    <property type="entry name" value="LOCATION OF VULVA DEFECTIVE 1"/>
    <property type="match status" value="1"/>
</dbReference>
<dbReference type="SMART" id="SM00308">
    <property type="entry name" value="LH2"/>
    <property type="match status" value="1"/>
</dbReference>
<keyword evidence="3" id="KW-1003">Cell membrane</keyword>
<evidence type="ECO:0000259" key="11">
    <source>
        <dbReference type="PROSITE" id="PS50095"/>
    </source>
</evidence>
<dbReference type="InterPro" id="IPR046338">
    <property type="entry name" value="GAIN_dom_sf"/>
</dbReference>
<organism evidence="13">
    <name type="scientific">Homalodisca liturata</name>
    <dbReference type="NCBI Taxonomy" id="320908"/>
    <lineage>
        <taxon>Eukaryota</taxon>
        <taxon>Metazoa</taxon>
        <taxon>Ecdysozoa</taxon>
        <taxon>Arthropoda</taxon>
        <taxon>Hexapoda</taxon>
        <taxon>Insecta</taxon>
        <taxon>Pterygota</taxon>
        <taxon>Neoptera</taxon>
        <taxon>Paraneoptera</taxon>
        <taxon>Hemiptera</taxon>
        <taxon>Auchenorrhyncha</taxon>
        <taxon>Membracoidea</taxon>
        <taxon>Cicadellidae</taxon>
        <taxon>Cicadellinae</taxon>
        <taxon>Proconiini</taxon>
        <taxon>Homalodisca</taxon>
    </lineage>
</organism>
<evidence type="ECO:0000256" key="4">
    <source>
        <dbReference type="ARBA" id="ARBA00022692"/>
    </source>
</evidence>
<proteinExistence type="inferred from homology"/>
<feature type="transmembrane region" description="Helical" evidence="9">
    <location>
        <begin position="1107"/>
        <end position="1127"/>
    </location>
</feature>
<feature type="domain" description="EGF-like" evidence="10">
    <location>
        <begin position="1"/>
        <end position="27"/>
    </location>
</feature>
<protein>
    <recommendedName>
        <fullName evidence="14">PLAT domain-containing protein</fullName>
    </recommendedName>
</protein>
<dbReference type="InterPro" id="IPR000203">
    <property type="entry name" value="GPS"/>
</dbReference>
<evidence type="ECO:0000256" key="3">
    <source>
        <dbReference type="ARBA" id="ARBA00022475"/>
    </source>
</evidence>
<feature type="domain" description="GAIN-B" evidence="12">
    <location>
        <begin position="953"/>
        <end position="1089"/>
    </location>
</feature>
<dbReference type="Pfam" id="PF01825">
    <property type="entry name" value="GPS"/>
    <property type="match status" value="1"/>
</dbReference>
<dbReference type="InterPro" id="IPR036392">
    <property type="entry name" value="PLAT/LH2_dom_sf"/>
</dbReference>
<evidence type="ECO:0000256" key="9">
    <source>
        <dbReference type="SAM" id="Phobius"/>
    </source>
</evidence>
<evidence type="ECO:0000256" key="8">
    <source>
        <dbReference type="PROSITE-ProRule" id="PRU00076"/>
    </source>
</evidence>
<feature type="non-terminal residue" evidence="13">
    <location>
        <position position="1768"/>
    </location>
</feature>
<feature type="transmembrane region" description="Helical" evidence="9">
    <location>
        <begin position="1313"/>
        <end position="1332"/>
    </location>
</feature>
<feature type="transmembrane region" description="Helical" evidence="9">
    <location>
        <begin position="1352"/>
        <end position="1373"/>
    </location>
</feature>
<dbReference type="SUPFAM" id="SSF49723">
    <property type="entry name" value="Lipase/lipooxygenase domain (PLAT/LH2 domain)"/>
    <property type="match status" value="1"/>
</dbReference>
<accession>A0A1B6JYG1</accession>
<dbReference type="PROSITE" id="PS50095">
    <property type="entry name" value="PLAT"/>
    <property type="match status" value="1"/>
</dbReference>
<dbReference type="GO" id="GO:0050982">
    <property type="term" value="P:detection of mechanical stimulus"/>
    <property type="evidence" value="ECO:0007669"/>
    <property type="project" value="TreeGrafter"/>
</dbReference>
<name>A0A1B6JYG1_9HEMI</name>
<dbReference type="InterPro" id="IPR002859">
    <property type="entry name" value="PKD/REJ-like"/>
</dbReference>
<keyword evidence="8" id="KW-0245">EGF-like domain</keyword>
<keyword evidence="5 9" id="KW-1133">Transmembrane helix</keyword>
<evidence type="ECO:0008006" key="14">
    <source>
        <dbReference type="Google" id="ProtNLM"/>
    </source>
</evidence>
<dbReference type="GO" id="GO:0005886">
    <property type="term" value="C:plasma membrane"/>
    <property type="evidence" value="ECO:0007669"/>
    <property type="project" value="UniProtKB-SubCell"/>
</dbReference>
<evidence type="ECO:0000259" key="10">
    <source>
        <dbReference type="PROSITE" id="PS50026"/>
    </source>
</evidence>
<keyword evidence="6 9" id="KW-0472">Membrane</keyword>
<dbReference type="PROSITE" id="PS00022">
    <property type="entry name" value="EGF_1"/>
    <property type="match status" value="1"/>
</dbReference>
<dbReference type="PANTHER" id="PTHR10877">
    <property type="entry name" value="POLYCYSTIN FAMILY MEMBER"/>
    <property type="match status" value="1"/>
</dbReference>
<evidence type="ECO:0000256" key="1">
    <source>
        <dbReference type="ARBA" id="ARBA00004236"/>
    </source>
</evidence>
<dbReference type="InterPro" id="IPR057244">
    <property type="entry name" value="GAIN_B"/>
</dbReference>
<comment type="similarity">
    <text evidence="2">Belongs to the polycystin family.</text>
</comment>
<feature type="transmembrane region" description="Helical" evidence="9">
    <location>
        <begin position="1589"/>
        <end position="1613"/>
    </location>
</feature>
<feature type="transmembrane region" description="Helical" evidence="9">
    <location>
        <begin position="1462"/>
        <end position="1487"/>
    </location>
</feature>
<evidence type="ECO:0000256" key="2">
    <source>
        <dbReference type="ARBA" id="ARBA00007200"/>
    </source>
</evidence>
<feature type="non-terminal residue" evidence="13">
    <location>
        <position position="1"/>
    </location>
</feature>
<dbReference type="Gene3D" id="2.60.220.50">
    <property type="match status" value="1"/>
</dbReference>
<dbReference type="SMART" id="SM00303">
    <property type="entry name" value="GPS"/>
    <property type="match status" value="1"/>
</dbReference>
<comment type="subcellular location">
    <subcellularLocation>
        <location evidence="1">Cell membrane</location>
    </subcellularLocation>
</comment>
<dbReference type="EMBL" id="GECU01003462">
    <property type="protein sequence ID" value="JAT04245.1"/>
    <property type="molecule type" value="Transcribed_RNA"/>
</dbReference>
<evidence type="ECO:0000259" key="12">
    <source>
        <dbReference type="PROSITE" id="PS50221"/>
    </source>
</evidence>